<feature type="modified residue" description="N6-(pyridoxal phosphate)lysine" evidence="4">
    <location>
        <position position="189"/>
    </location>
</feature>
<keyword evidence="6" id="KW-0808">Transferase</keyword>
<dbReference type="GO" id="GO:0000271">
    <property type="term" value="P:polysaccharide biosynthetic process"/>
    <property type="evidence" value="ECO:0007669"/>
    <property type="project" value="TreeGrafter"/>
</dbReference>
<evidence type="ECO:0000313" key="6">
    <source>
        <dbReference type="EMBL" id="ODS34550.1"/>
    </source>
</evidence>
<dbReference type="Pfam" id="PF01041">
    <property type="entry name" value="DegT_DnrJ_EryC1"/>
    <property type="match status" value="1"/>
</dbReference>
<dbReference type="GO" id="GO:0030170">
    <property type="term" value="F:pyridoxal phosphate binding"/>
    <property type="evidence" value="ECO:0007669"/>
    <property type="project" value="TreeGrafter"/>
</dbReference>
<dbReference type="InterPro" id="IPR015424">
    <property type="entry name" value="PyrdxlP-dep_Trfase"/>
</dbReference>
<keyword evidence="6" id="KW-0032">Aminotransferase</keyword>
<name>A0A1E3XG06_9BACT</name>
<organism evidence="6 7">
    <name type="scientific">Candidatus Scalindua rubra</name>
    <dbReference type="NCBI Taxonomy" id="1872076"/>
    <lineage>
        <taxon>Bacteria</taxon>
        <taxon>Pseudomonadati</taxon>
        <taxon>Planctomycetota</taxon>
        <taxon>Candidatus Brocadiia</taxon>
        <taxon>Candidatus Brocadiales</taxon>
        <taxon>Candidatus Scalinduaceae</taxon>
        <taxon>Candidatus Scalindua</taxon>
    </lineage>
</organism>
<evidence type="ECO:0000256" key="2">
    <source>
        <dbReference type="ARBA" id="ARBA00037999"/>
    </source>
</evidence>
<dbReference type="PANTHER" id="PTHR30244">
    <property type="entry name" value="TRANSAMINASE"/>
    <property type="match status" value="1"/>
</dbReference>
<dbReference type="CDD" id="cd00616">
    <property type="entry name" value="AHBA_syn"/>
    <property type="match status" value="1"/>
</dbReference>
<dbReference type="Gene3D" id="3.90.1150.10">
    <property type="entry name" value="Aspartate Aminotransferase, domain 1"/>
    <property type="match status" value="1"/>
</dbReference>
<evidence type="ECO:0000256" key="1">
    <source>
        <dbReference type="ARBA" id="ARBA00022898"/>
    </source>
</evidence>
<dbReference type="GO" id="GO:0008483">
    <property type="term" value="F:transaminase activity"/>
    <property type="evidence" value="ECO:0007669"/>
    <property type="project" value="UniProtKB-KW"/>
</dbReference>
<dbReference type="InterPro" id="IPR000653">
    <property type="entry name" value="DegT/StrS_aminotransferase"/>
</dbReference>
<evidence type="ECO:0000256" key="5">
    <source>
        <dbReference type="RuleBase" id="RU004508"/>
    </source>
</evidence>
<evidence type="ECO:0000256" key="4">
    <source>
        <dbReference type="PIRSR" id="PIRSR000390-2"/>
    </source>
</evidence>
<dbReference type="SUPFAM" id="SSF53383">
    <property type="entry name" value="PLP-dependent transferases"/>
    <property type="match status" value="1"/>
</dbReference>
<dbReference type="Proteomes" id="UP000094056">
    <property type="component" value="Unassembled WGS sequence"/>
</dbReference>
<evidence type="ECO:0000256" key="3">
    <source>
        <dbReference type="PIRSR" id="PIRSR000390-1"/>
    </source>
</evidence>
<sequence length="369" mass="41646">MGTNKKIPFFGLNREVAVHRETYLNIIEKVFSHSKFLQGDEVKQFEENVANLCGRRYGVATNSCTDALYYSLVAAGIEPGDEVLVTDFSFVPSASCIVRLGAKPVFVDIDDHFLMDLDKAALSLNNKTRAIIFVHLFGQMGNPKEIENFARLHDLILIEDAAQVFGASYNGIRAGSTGLLSCLSFDPTKVISAPGSGGMVLTDDENLAQEIARLRYHGKNEKGEFVSLGFNSQMPSLTAAILDYKLGQNEKWLAIRRDIAKYYLENVVGEYILPFEIEGSCHIYHKFVIRSQNRDHLRLFLDDNNIQTMVHYPIPLHKQPCFKCYKYKDADYTKSVGVSKEVLSLPIHPFLDQYEVEYIVQKVNCFTSE</sequence>
<dbReference type="InterPro" id="IPR015421">
    <property type="entry name" value="PyrdxlP-dep_Trfase_major"/>
</dbReference>
<dbReference type="EC" id="2.6.1.-" evidence="6"/>
<dbReference type="PIRSF" id="PIRSF000390">
    <property type="entry name" value="PLP_StrS"/>
    <property type="match status" value="1"/>
</dbReference>
<evidence type="ECO:0000313" key="7">
    <source>
        <dbReference type="Proteomes" id="UP000094056"/>
    </source>
</evidence>
<proteinExistence type="inferred from homology"/>
<keyword evidence="1 4" id="KW-0663">Pyridoxal phosphate</keyword>
<reference evidence="6 7" key="1">
    <citation type="submission" date="2016-07" db="EMBL/GenBank/DDBJ databases">
        <title>Draft genome of Scalindua rubra, obtained from a brine-seawater interface in the Red Sea, sheds light on salt adaptation in anammox bacteria.</title>
        <authorList>
            <person name="Speth D.R."/>
            <person name="Lagkouvardos I."/>
            <person name="Wang Y."/>
            <person name="Qian P.-Y."/>
            <person name="Dutilh B.E."/>
            <person name="Jetten M.S."/>
        </authorList>
    </citation>
    <scope>NUCLEOTIDE SEQUENCE [LARGE SCALE GENOMIC DNA]</scope>
    <source>
        <strain evidence="6">BSI-1</strain>
    </source>
</reference>
<dbReference type="PANTHER" id="PTHR30244:SF36">
    <property type="entry name" value="3-OXO-GLUCOSE-6-PHOSPHATE:GLUTAMATE AMINOTRANSFERASE"/>
    <property type="match status" value="1"/>
</dbReference>
<protein>
    <submittedName>
        <fullName evidence="6">Aminotransferase DegT</fullName>
        <ecNumber evidence="6">2.6.1.-</ecNumber>
    </submittedName>
</protein>
<feature type="active site" description="Proton acceptor" evidence="3">
    <location>
        <position position="189"/>
    </location>
</feature>
<accession>A0A1E3XG06</accession>
<comment type="caution">
    <text evidence="6">The sequence shown here is derived from an EMBL/GenBank/DDBJ whole genome shotgun (WGS) entry which is preliminary data.</text>
</comment>
<comment type="similarity">
    <text evidence="2 5">Belongs to the DegT/DnrJ/EryC1 family.</text>
</comment>
<dbReference type="InterPro" id="IPR015422">
    <property type="entry name" value="PyrdxlP-dep_Trfase_small"/>
</dbReference>
<dbReference type="Gene3D" id="3.40.640.10">
    <property type="entry name" value="Type I PLP-dependent aspartate aminotransferase-like (Major domain)"/>
    <property type="match status" value="1"/>
</dbReference>
<gene>
    <name evidence="6" type="primary">degT_2</name>
    <name evidence="6" type="ORF">SCARUB_00285</name>
</gene>
<dbReference type="AlphaFoldDB" id="A0A1E3XG06"/>
<dbReference type="EMBL" id="MAYW01000004">
    <property type="protein sequence ID" value="ODS34550.1"/>
    <property type="molecule type" value="Genomic_DNA"/>
</dbReference>